<evidence type="ECO:0000259" key="1">
    <source>
        <dbReference type="Pfam" id="PF07624"/>
    </source>
</evidence>
<evidence type="ECO:0000259" key="6">
    <source>
        <dbReference type="Pfam" id="PF07637"/>
    </source>
</evidence>
<reference evidence="7 8" key="1">
    <citation type="submission" date="2021-06" db="EMBL/GenBank/DDBJ databases">
        <title>Complete genome of Haloferula helveola possessing various polysaccharide degrading enzymes.</title>
        <authorList>
            <person name="Takami H."/>
            <person name="Huang C."/>
            <person name="Hamasaki K."/>
        </authorList>
    </citation>
    <scope>NUCLEOTIDE SEQUENCE [LARGE SCALE GENOMIC DNA]</scope>
    <source>
        <strain evidence="7 8">CN-1</strain>
    </source>
</reference>
<dbReference type="InterPro" id="IPR036909">
    <property type="entry name" value="Cyt_c-like_dom_sf"/>
</dbReference>
<feature type="domain" description="DUF1592" evidence="4">
    <location>
        <begin position="437"/>
        <end position="564"/>
    </location>
</feature>
<dbReference type="RefSeq" id="WP_338688822.1">
    <property type="nucleotide sequence ID" value="NZ_AP024702.1"/>
</dbReference>
<dbReference type="InterPro" id="IPR011478">
    <property type="entry name" value="DUF1585"/>
</dbReference>
<evidence type="ECO:0000259" key="4">
    <source>
        <dbReference type="Pfam" id="PF07631"/>
    </source>
</evidence>
<evidence type="ECO:0000259" key="2">
    <source>
        <dbReference type="Pfam" id="PF07626"/>
    </source>
</evidence>
<dbReference type="SUPFAM" id="SSF46626">
    <property type="entry name" value="Cytochrome c"/>
    <property type="match status" value="1"/>
</dbReference>
<proteinExistence type="predicted"/>
<feature type="domain" description="Cytochrome C Planctomycete-type" evidence="5">
    <location>
        <begin position="24"/>
        <end position="71"/>
    </location>
</feature>
<dbReference type="Gene3D" id="1.10.760.10">
    <property type="entry name" value="Cytochrome c-like domain"/>
    <property type="match status" value="1"/>
</dbReference>
<dbReference type="InterPro" id="IPR013042">
    <property type="entry name" value="DUF1592"/>
</dbReference>
<dbReference type="Pfam" id="PF07627">
    <property type="entry name" value="PSCyt3"/>
    <property type="match status" value="1"/>
</dbReference>
<feature type="domain" description="DUF1587" evidence="2">
    <location>
        <begin position="104"/>
        <end position="167"/>
    </location>
</feature>
<accession>A0ABM7RBA4</accession>
<evidence type="ECO:0008006" key="9">
    <source>
        <dbReference type="Google" id="ProtNLM"/>
    </source>
</evidence>
<dbReference type="Pfam" id="PF07637">
    <property type="entry name" value="PSD5"/>
    <property type="match status" value="1"/>
</dbReference>
<evidence type="ECO:0000259" key="5">
    <source>
        <dbReference type="Pfam" id="PF07635"/>
    </source>
</evidence>
<name>A0ABM7RBA4_9BACT</name>
<dbReference type="InterPro" id="IPR013039">
    <property type="entry name" value="DUF1588"/>
</dbReference>
<feature type="domain" description="DUF1595" evidence="6">
    <location>
        <begin position="373"/>
        <end position="429"/>
    </location>
</feature>
<dbReference type="Pfam" id="PF07635">
    <property type="entry name" value="PSCyt1"/>
    <property type="match status" value="1"/>
</dbReference>
<dbReference type="Pfam" id="PF07624">
    <property type="entry name" value="PSD2"/>
    <property type="match status" value="1"/>
</dbReference>
<dbReference type="EMBL" id="AP024702">
    <property type="protein sequence ID" value="BCX46901.1"/>
    <property type="molecule type" value="Genomic_DNA"/>
</dbReference>
<evidence type="ECO:0000313" key="7">
    <source>
        <dbReference type="EMBL" id="BCX46901.1"/>
    </source>
</evidence>
<feature type="domain" description="DUF1588" evidence="3">
    <location>
        <begin position="584"/>
        <end position="680"/>
    </location>
</feature>
<dbReference type="Proteomes" id="UP001374893">
    <property type="component" value="Chromosome"/>
</dbReference>
<dbReference type="InterPro" id="IPR013036">
    <property type="entry name" value="DUF1587"/>
</dbReference>
<dbReference type="Pfam" id="PF07631">
    <property type="entry name" value="PSD4"/>
    <property type="match status" value="1"/>
</dbReference>
<dbReference type="InterPro" id="IPR013043">
    <property type="entry name" value="DUF1595"/>
</dbReference>
<feature type="domain" description="DUF1585" evidence="1">
    <location>
        <begin position="712"/>
        <end position="784"/>
    </location>
</feature>
<protein>
    <recommendedName>
        <fullName evidence="9">Planctomycete cytochrome C</fullName>
    </recommendedName>
</protein>
<keyword evidence="8" id="KW-1185">Reference proteome</keyword>
<gene>
    <name evidence="7" type="ORF">HAHE_08090</name>
</gene>
<dbReference type="InterPro" id="IPR011429">
    <property type="entry name" value="Cyt_c_Planctomycete-type"/>
</dbReference>
<organism evidence="7 8">
    <name type="scientific">Haloferula helveola</name>
    <dbReference type="NCBI Taxonomy" id="490095"/>
    <lineage>
        <taxon>Bacteria</taxon>
        <taxon>Pseudomonadati</taxon>
        <taxon>Verrucomicrobiota</taxon>
        <taxon>Verrucomicrobiia</taxon>
        <taxon>Verrucomicrobiales</taxon>
        <taxon>Verrucomicrobiaceae</taxon>
        <taxon>Haloferula</taxon>
    </lineage>
</organism>
<dbReference type="Pfam" id="PF07626">
    <property type="entry name" value="PSD3"/>
    <property type="match status" value="1"/>
</dbReference>
<evidence type="ECO:0000259" key="3">
    <source>
        <dbReference type="Pfam" id="PF07627"/>
    </source>
</evidence>
<evidence type="ECO:0000313" key="8">
    <source>
        <dbReference type="Proteomes" id="UP001374893"/>
    </source>
</evidence>
<sequence>MIALLAATATLQAEPLRSFFEQHCIACHGPDETEGDLRLDTLPPLDGADDETREHWLTVLEVLEDGDMPPKKEPQPEAVEVAKVTGHIAAGLARLEEGPPPALRRMNRHEYENTLHDLLGIDTPLAEMLPEDGKVMGFDNVADGLSISPVLMERYLEAADVAFDAVIRRFPPLPSSTRRSVLMERKENRDSVDRKKGGSIESHGAFVDFSPGWPPARVDEVNATEPGRYDCRLAVWPHQPGERLIAVEVFVGPLFGTGKRRFVGVFDVTGKPGQPRVIEFSTWMDTGDSFHVLPRIFPEHVTWRDKHEERPGLAIEWMEVQGPLDQDFPSLSQIRLFGDRPTLSMEPGTPIWMRHRKDVKHHTVVSSQPEEDLRAILLEFIPRALRRPVPEPLAEQFVGLALDRLEAGRSFEESVRAGVTAVLCSPYFLLLNRENEIDDYALASRLSYFLWSSMPDEELLALAAEARLSDPAVRRAQVERMLADPKRERFVESFTGQWLDLREIEFTTPDPKLYPEFDPLLQHAMLGETRGFFREVLDRDLAADVFLDSDFTVLNRRLAEHYGLEGPDSHERFEVTALPADSIRGGLLTQGSVLKVTANGTTTSPVLRGVWVLEKILGRPAPPPPPGVPAVEPDIRGATSIREQLAKHSHDPSCARCHDRIDPPGFALESFDPVGGVRDRYRTLGEGDKPPGNKKNYRLGLPVDASGETRHGRDFAGFTEFREALLADSDDVARALAEKLLVYATGRAIGPGQRGEVDAILDSTRTGGHGLRSMIHAVVESELFHEP</sequence>